<dbReference type="OrthoDB" id="3196451at2759"/>
<evidence type="ECO:0000259" key="3">
    <source>
        <dbReference type="PROSITE" id="PS50238"/>
    </source>
</evidence>
<proteinExistence type="predicted"/>
<feature type="domain" description="Rho-GAP" evidence="3">
    <location>
        <begin position="226"/>
        <end position="415"/>
    </location>
</feature>
<feature type="compositionally biased region" description="Polar residues" evidence="2">
    <location>
        <begin position="630"/>
        <end position="647"/>
    </location>
</feature>
<feature type="region of interest" description="Disordered" evidence="2">
    <location>
        <begin position="1"/>
        <end position="24"/>
    </location>
</feature>
<dbReference type="AlphaFoldDB" id="A0A8S0XNI1"/>
<feature type="compositionally biased region" description="Gly residues" evidence="2">
    <location>
        <begin position="468"/>
        <end position="490"/>
    </location>
</feature>
<keyword evidence="1" id="KW-0343">GTPase activation</keyword>
<feature type="compositionally biased region" description="Polar residues" evidence="2">
    <location>
        <begin position="551"/>
        <end position="565"/>
    </location>
</feature>
<dbReference type="GO" id="GO:0060237">
    <property type="term" value="P:regulation of fungal-type cell wall organization"/>
    <property type="evidence" value="ECO:0007669"/>
    <property type="project" value="TreeGrafter"/>
</dbReference>
<name>A0A8S0XNI1_CYCAE</name>
<dbReference type="Pfam" id="PF00620">
    <property type="entry name" value="RhoGAP"/>
    <property type="match status" value="1"/>
</dbReference>
<dbReference type="InterPro" id="IPR051025">
    <property type="entry name" value="RhoGAP"/>
</dbReference>
<dbReference type="SUPFAM" id="SSF48350">
    <property type="entry name" value="GTPase activation domain, GAP"/>
    <property type="match status" value="1"/>
</dbReference>
<dbReference type="Gene3D" id="1.10.555.10">
    <property type="entry name" value="Rho GTPase activation protein"/>
    <property type="match status" value="1"/>
</dbReference>
<dbReference type="PROSITE" id="PS50238">
    <property type="entry name" value="RHOGAP"/>
    <property type="match status" value="1"/>
</dbReference>
<feature type="compositionally biased region" description="Polar residues" evidence="2">
    <location>
        <begin position="656"/>
        <end position="672"/>
    </location>
</feature>
<feature type="compositionally biased region" description="Pro residues" evidence="2">
    <location>
        <begin position="569"/>
        <end position="578"/>
    </location>
</feature>
<feature type="compositionally biased region" description="Low complexity" evidence="2">
    <location>
        <begin position="535"/>
        <end position="550"/>
    </location>
</feature>
<feature type="compositionally biased region" description="Gly residues" evidence="2">
    <location>
        <begin position="973"/>
        <end position="983"/>
    </location>
</feature>
<feature type="compositionally biased region" description="Gly residues" evidence="2">
    <location>
        <begin position="922"/>
        <end position="932"/>
    </location>
</feature>
<feature type="compositionally biased region" description="Basic residues" evidence="2">
    <location>
        <begin position="610"/>
        <end position="627"/>
    </location>
</feature>
<dbReference type="PANTHER" id="PTHR15228:SF25">
    <property type="entry name" value="F-BAR DOMAIN-CONTAINING PROTEIN"/>
    <property type="match status" value="1"/>
</dbReference>
<dbReference type="GO" id="GO:0005096">
    <property type="term" value="F:GTPase activator activity"/>
    <property type="evidence" value="ECO:0007669"/>
    <property type="project" value="UniProtKB-KW"/>
</dbReference>
<sequence>MRRSDRRGDGTDAKLKIGTTDGGCGAEIGGHARHLDALSSPPPSTVQSCCTSAILAVPPNPRTRLRTKVAALVRFRRPARVPSSPSLPDTVPHPEHASIVPPATALSAASLPDTHTPAPMTQYSSPSPPPTKPNLKAWWRGFTFVQGAKRPPPDTTTPYRPHDTADHPVFGKSLNDSLTYASVQISTANANGDLYVWGYIPVVVAKWFVHSSPAHTVQVNVPNSGLYLKENGWSSPPHSPVSSLTQPAAATEVPGTFRVNGSNKRMRDLQAAFETPPRYGKSLDWRQETYTTHDVASVFRRYLTQMPEPVIPYDMYHLFRDALSKTPFNHEETVSTFKSLIRRMPRPNQYLLLYVLDLLSVFARKSDKNLMTATNLAVIFRPGILSHPEHEMSPAEHALSQRVLEFLIAQQDWFMLDISPPPETGPDSTSGGGGGGGGSRHGHGGGGGGGQGGGKRREGGPSRRGTGDSAGPGTSGGAGGASGSAGGTSAGAGGNVAALALGTQRNAEAGPSRKRVGSLPAPIAPMSTPVGIWGQPQTPAQQVIAQAQAASSNPNRHGGQLTENISPPSSAPPSPTVPGFPGGRAQSHAQRQSGLSSGRRSSPLGTSRNPQHHQHQHGHGQPHRPGHQRTTSSQTHPQTNAGTSTQYYPPIYAALHTTSPEPQAESQFHSQRPSLPPPPQAHIQPPQPFSSLNSRPLPSGASDFSSIMYVPAAIPSRPSHPSHPSNAHSSSLPLPLPQPPTLTSPSSIDVEMEDDALSIGSGWRLIGYAPTPAADGVKPKHPLGGLGVGYGGGYGTAVGGGGFLKMGKEKPVLRGMDKEKDDKENKEGKEREAREKEKEKKELRMVRRRTTAAHPGSELALVAPILEDAPSSSTATGASATGASGSGVSVQRSRTLPSRRKGGLDEGGGVEGGGSPNLQGQGVQGQGQGRGQGQREKRVLKKQRRASTQTGSEREKSPTTTPIPAPRTLGWTAGMGGGAGAGS</sequence>
<feature type="compositionally biased region" description="Gly residues" evidence="2">
    <location>
        <begin position="430"/>
        <end position="453"/>
    </location>
</feature>
<feature type="region of interest" description="Disordered" evidence="2">
    <location>
        <begin position="809"/>
        <end position="983"/>
    </location>
</feature>
<dbReference type="GO" id="GO:0005938">
    <property type="term" value="C:cell cortex"/>
    <property type="evidence" value="ECO:0007669"/>
    <property type="project" value="TreeGrafter"/>
</dbReference>
<dbReference type="SMART" id="SM00324">
    <property type="entry name" value="RhoGAP"/>
    <property type="match status" value="1"/>
</dbReference>
<evidence type="ECO:0000313" key="4">
    <source>
        <dbReference type="EMBL" id="CAA7266973.1"/>
    </source>
</evidence>
<dbReference type="EMBL" id="CACVBS010000057">
    <property type="protein sequence ID" value="CAA7266973.1"/>
    <property type="molecule type" value="Genomic_DNA"/>
</dbReference>
<evidence type="ECO:0000256" key="1">
    <source>
        <dbReference type="ARBA" id="ARBA00022468"/>
    </source>
</evidence>
<dbReference type="InterPro" id="IPR008936">
    <property type="entry name" value="Rho_GTPase_activation_prot"/>
</dbReference>
<keyword evidence="5" id="KW-1185">Reference proteome</keyword>
<feature type="region of interest" description="Disordered" evidence="2">
    <location>
        <begin position="715"/>
        <end position="746"/>
    </location>
</feature>
<protein>
    <recommendedName>
        <fullName evidence="3">Rho-GAP domain-containing protein</fullName>
    </recommendedName>
</protein>
<reference evidence="4 5" key="1">
    <citation type="submission" date="2020-01" db="EMBL/GenBank/DDBJ databases">
        <authorList>
            <person name="Gupta K D."/>
        </authorList>
    </citation>
    <scope>NUCLEOTIDE SEQUENCE [LARGE SCALE GENOMIC DNA]</scope>
</reference>
<feature type="compositionally biased region" description="Low complexity" evidence="2">
    <location>
        <begin position="871"/>
        <end position="890"/>
    </location>
</feature>
<feature type="compositionally biased region" description="Basic and acidic residues" evidence="2">
    <location>
        <begin position="1"/>
        <end position="15"/>
    </location>
</feature>
<comment type="caution">
    <text evidence="4">The sequence shown here is derived from an EMBL/GenBank/DDBJ whole genome shotgun (WGS) entry which is preliminary data.</text>
</comment>
<evidence type="ECO:0000256" key="2">
    <source>
        <dbReference type="SAM" id="MobiDB-lite"/>
    </source>
</evidence>
<feature type="compositionally biased region" description="Low complexity" evidence="2">
    <location>
        <begin position="715"/>
        <end position="733"/>
    </location>
</feature>
<dbReference type="Proteomes" id="UP000467700">
    <property type="component" value="Unassembled WGS sequence"/>
</dbReference>
<accession>A0A8S0XNI1</accession>
<dbReference type="InterPro" id="IPR000198">
    <property type="entry name" value="RhoGAP_dom"/>
</dbReference>
<gene>
    <name evidence="4" type="ORF">AAE3_LOCUS9088</name>
</gene>
<feature type="region of interest" description="Disordered" evidence="2">
    <location>
        <begin position="109"/>
        <end position="132"/>
    </location>
</feature>
<dbReference type="PANTHER" id="PTHR15228">
    <property type="entry name" value="SPERMATHECAL PHYSIOLOGY VARIANT"/>
    <property type="match status" value="1"/>
</dbReference>
<evidence type="ECO:0000313" key="5">
    <source>
        <dbReference type="Proteomes" id="UP000467700"/>
    </source>
</evidence>
<feature type="compositionally biased region" description="Basic and acidic residues" evidence="2">
    <location>
        <begin position="809"/>
        <end position="845"/>
    </location>
</feature>
<feature type="compositionally biased region" description="Pro residues" evidence="2">
    <location>
        <begin position="674"/>
        <end position="688"/>
    </location>
</feature>
<feature type="region of interest" description="Disordered" evidence="2">
    <location>
        <begin position="505"/>
        <end position="698"/>
    </location>
</feature>
<feature type="region of interest" description="Disordered" evidence="2">
    <location>
        <begin position="417"/>
        <end position="490"/>
    </location>
</feature>
<feature type="compositionally biased region" description="Low complexity" evidence="2">
    <location>
        <begin position="593"/>
        <end position="608"/>
    </location>
</feature>
<organism evidence="4 5">
    <name type="scientific">Cyclocybe aegerita</name>
    <name type="common">Black poplar mushroom</name>
    <name type="synonym">Agrocybe aegerita</name>
    <dbReference type="NCBI Taxonomy" id="1973307"/>
    <lineage>
        <taxon>Eukaryota</taxon>
        <taxon>Fungi</taxon>
        <taxon>Dikarya</taxon>
        <taxon>Basidiomycota</taxon>
        <taxon>Agaricomycotina</taxon>
        <taxon>Agaricomycetes</taxon>
        <taxon>Agaricomycetidae</taxon>
        <taxon>Agaricales</taxon>
        <taxon>Agaricineae</taxon>
        <taxon>Bolbitiaceae</taxon>
        <taxon>Cyclocybe</taxon>
    </lineage>
</organism>
<feature type="compositionally biased region" description="Gly residues" evidence="2">
    <location>
        <begin position="905"/>
        <end position="915"/>
    </location>
</feature>
<dbReference type="GO" id="GO:0007165">
    <property type="term" value="P:signal transduction"/>
    <property type="evidence" value="ECO:0007669"/>
    <property type="project" value="InterPro"/>
</dbReference>